<dbReference type="EMBL" id="JAHKKG010000010">
    <property type="protein sequence ID" value="MBU2668101.1"/>
    <property type="molecule type" value="Genomic_DNA"/>
</dbReference>
<evidence type="ECO:0000313" key="2">
    <source>
        <dbReference type="EMBL" id="MBU2668101.1"/>
    </source>
</evidence>
<proteinExistence type="predicted"/>
<keyword evidence="1" id="KW-0732">Signal</keyword>
<evidence type="ECO:0000313" key="3">
    <source>
        <dbReference type="Proteomes" id="UP001519654"/>
    </source>
</evidence>
<gene>
    <name evidence="2" type="ORF">KOI35_31785</name>
</gene>
<protein>
    <submittedName>
        <fullName evidence="2">Uncharacterized protein</fullName>
    </submittedName>
</protein>
<accession>A0ABS5YXP5</accession>
<feature type="chain" id="PRO_5045246681" evidence="1">
    <location>
        <begin position="21"/>
        <end position="560"/>
    </location>
</feature>
<dbReference type="PROSITE" id="PS51257">
    <property type="entry name" value="PROKAR_LIPOPROTEIN"/>
    <property type="match status" value="1"/>
</dbReference>
<sequence length="560" mass="57224">MLVRRLVAAAVLAGSIAACHAPPAPPPPAAAPPVTTLPLSGRAAIGDLLADSLVLGTARTGGYFVDHAWSVRQSPFSLYETAWQSRWRPTIPAGVQRDRLAPWLAEAAAGTPGSSTLQRIGQISLATGTARRLGLPVDGARVAAALAALRQGDRYAPDPGTTANWGSTAAAVSAMTDARLPVPGPIVTSARAELDRLPDRLPPDTIVGTAIPLLEIVTTAGSSPDSAPRVAGAALDGLNRLAPGQVDAAWLGARHQLDGVRAALGQARAPIGAAYCAALVDRDGHVTLPGETTADTQAGFYAHELGCRAAVAPDRPYTRAGWISGAVSDPHESLAATNAALRLAAALGDEKKAASAVRPSVSTRWLPLLAQPGRNGGGVDAARLLAVARSTGALSPSVRDRAAAALTTLPEGSLPQLLSAGSLDSGIRVRAARAALAGSARPGAADTIETATLLALAGSYLGDRALTGRGAEVAARLQRPHQVYAAGPCAAECEFSPLASALGNWISRTAEPPRAAWERQNLCQGYRCGGSGSDGTTLQEVYVALICDRPGCGSEIPWIL</sequence>
<comment type="caution">
    <text evidence="2">The sequence shown here is derived from an EMBL/GenBank/DDBJ whole genome shotgun (WGS) entry which is preliminary data.</text>
</comment>
<organism evidence="2 3">
    <name type="scientific">Paractinoplanes bogorensis</name>
    <dbReference type="NCBI Taxonomy" id="1610840"/>
    <lineage>
        <taxon>Bacteria</taxon>
        <taxon>Bacillati</taxon>
        <taxon>Actinomycetota</taxon>
        <taxon>Actinomycetes</taxon>
        <taxon>Micromonosporales</taxon>
        <taxon>Micromonosporaceae</taxon>
        <taxon>Paractinoplanes</taxon>
    </lineage>
</organism>
<dbReference type="Proteomes" id="UP001519654">
    <property type="component" value="Unassembled WGS sequence"/>
</dbReference>
<keyword evidence="3" id="KW-1185">Reference proteome</keyword>
<name>A0ABS5YXP5_9ACTN</name>
<dbReference type="RefSeq" id="WP_215792347.1">
    <property type="nucleotide sequence ID" value="NZ_JAHKKG010000010.1"/>
</dbReference>
<evidence type="ECO:0000256" key="1">
    <source>
        <dbReference type="SAM" id="SignalP"/>
    </source>
</evidence>
<feature type="signal peptide" evidence="1">
    <location>
        <begin position="1"/>
        <end position="20"/>
    </location>
</feature>
<reference evidence="2 3" key="1">
    <citation type="submission" date="2021-06" db="EMBL/GenBank/DDBJ databases">
        <title>Actinoplanes lichenicola sp. nov., and Actinoplanes ovalisporus sp. nov., isolated from lichen in Thailand.</title>
        <authorList>
            <person name="Saeng-In P."/>
            <person name="Kanchanasin P."/>
            <person name="Yuki M."/>
            <person name="Kudo T."/>
            <person name="Ohkuma M."/>
            <person name="Phongsopitanun W."/>
            <person name="Tanasupawat S."/>
        </authorList>
    </citation>
    <scope>NUCLEOTIDE SEQUENCE [LARGE SCALE GENOMIC DNA]</scope>
    <source>
        <strain evidence="2 3">NBRC 110975</strain>
    </source>
</reference>